<reference evidence="2 3" key="1">
    <citation type="submission" date="2020-10" db="EMBL/GenBank/DDBJ databases">
        <title>Ca. Dormibacterota MAGs.</title>
        <authorList>
            <person name="Montgomery K."/>
        </authorList>
    </citation>
    <scope>NUCLEOTIDE SEQUENCE [LARGE SCALE GENOMIC DNA]</scope>
    <source>
        <strain evidence="2">Mitchell_Peninsula_5</strain>
    </source>
</reference>
<proteinExistence type="predicted"/>
<protein>
    <submittedName>
        <fullName evidence="2">Nuclear transport factor 2 family protein</fullName>
    </submittedName>
</protein>
<dbReference type="InterPro" id="IPR037401">
    <property type="entry name" value="SnoaL-like"/>
</dbReference>
<evidence type="ECO:0000313" key="3">
    <source>
        <dbReference type="Proteomes" id="UP000614410"/>
    </source>
</evidence>
<organism evidence="2 3">
    <name type="scientific">Candidatus Amunia macphersoniae</name>
    <dbReference type="NCBI Taxonomy" id="3127014"/>
    <lineage>
        <taxon>Bacteria</taxon>
        <taxon>Bacillati</taxon>
        <taxon>Candidatus Dormiibacterota</taxon>
        <taxon>Candidatus Dormibacteria</taxon>
        <taxon>Candidatus Aeolococcales</taxon>
        <taxon>Candidatus Aeolococcaceae</taxon>
        <taxon>Candidatus Amunia</taxon>
    </lineage>
</organism>
<dbReference type="AlphaFoldDB" id="A0A934KG74"/>
<dbReference type="Gene3D" id="3.10.450.50">
    <property type="match status" value="1"/>
</dbReference>
<name>A0A934KG74_9BACT</name>
<evidence type="ECO:0000259" key="1">
    <source>
        <dbReference type="Pfam" id="PF12680"/>
    </source>
</evidence>
<feature type="domain" description="SnoaL-like" evidence="1">
    <location>
        <begin position="26"/>
        <end position="118"/>
    </location>
</feature>
<dbReference type="EMBL" id="JAEKNN010000071">
    <property type="protein sequence ID" value="MBJ7610648.1"/>
    <property type="molecule type" value="Genomic_DNA"/>
</dbReference>
<sequence>MARQWHHSGGTAVSESSSAALETALAYYRAWTSHDFEQAMTHIAADIVCEAPAGRLDGADAFRGFMGPFAQIVTRSEVLAAFGDERTAVLVYDTVTVPVKNAPGAECLTVEGGKITHMRIIFDRAPFEAARRAAPTG</sequence>
<comment type="caution">
    <text evidence="2">The sequence shown here is derived from an EMBL/GenBank/DDBJ whole genome shotgun (WGS) entry which is preliminary data.</text>
</comment>
<evidence type="ECO:0000313" key="2">
    <source>
        <dbReference type="EMBL" id="MBJ7610648.1"/>
    </source>
</evidence>
<dbReference type="Proteomes" id="UP000614410">
    <property type="component" value="Unassembled WGS sequence"/>
</dbReference>
<dbReference type="InterPro" id="IPR032710">
    <property type="entry name" value="NTF2-like_dom_sf"/>
</dbReference>
<gene>
    <name evidence="2" type="ORF">JF887_14670</name>
</gene>
<accession>A0A934KG74</accession>
<dbReference type="Pfam" id="PF12680">
    <property type="entry name" value="SnoaL_2"/>
    <property type="match status" value="1"/>
</dbReference>
<dbReference type="SUPFAM" id="SSF54427">
    <property type="entry name" value="NTF2-like"/>
    <property type="match status" value="1"/>
</dbReference>